<feature type="coiled-coil region" evidence="1">
    <location>
        <begin position="466"/>
        <end position="532"/>
    </location>
</feature>
<accession>A0ABD1E986</accession>
<keyword evidence="1" id="KW-0175">Coiled coil</keyword>
<feature type="coiled-coil region" evidence="1">
    <location>
        <begin position="308"/>
        <end position="353"/>
    </location>
</feature>
<proteinExistence type="predicted"/>
<feature type="coiled-coil region" evidence="1">
    <location>
        <begin position="812"/>
        <end position="924"/>
    </location>
</feature>
<evidence type="ECO:0000313" key="2">
    <source>
        <dbReference type="EMBL" id="KAL1491211.1"/>
    </source>
</evidence>
<dbReference type="SUPFAM" id="SSF57997">
    <property type="entry name" value="Tropomyosin"/>
    <property type="match status" value="1"/>
</dbReference>
<evidence type="ECO:0000256" key="1">
    <source>
        <dbReference type="SAM" id="Coils"/>
    </source>
</evidence>
<protein>
    <submittedName>
        <fullName evidence="2">Uncharacterized protein</fullName>
    </submittedName>
</protein>
<evidence type="ECO:0000313" key="3">
    <source>
        <dbReference type="Proteomes" id="UP001566132"/>
    </source>
</evidence>
<dbReference type="AlphaFoldDB" id="A0ABD1E986"/>
<reference evidence="2 3" key="1">
    <citation type="submission" date="2024-05" db="EMBL/GenBank/DDBJ databases">
        <title>Genetic variation in Jamaican populations of the coffee berry borer (Hypothenemus hampei).</title>
        <authorList>
            <person name="Errbii M."/>
            <person name="Myrie A."/>
        </authorList>
    </citation>
    <scope>NUCLEOTIDE SEQUENCE [LARGE SCALE GENOMIC DNA]</scope>
    <source>
        <strain evidence="2">JA-Hopewell-2020-01-JO</strain>
        <tissue evidence="2">Whole body</tissue>
    </source>
</reference>
<feature type="coiled-coil region" evidence="1">
    <location>
        <begin position="160"/>
        <end position="271"/>
    </location>
</feature>
<keyword evidence="3" id="KW-1185">Reference proteome</keyword>
<gene>
    <name evidence="2" type="ORF">ABEB36_011844</name>
</gene>
<feature type="coiled-coil region" evidence="1">
    <location>
        <begin position="382"/>
        <end position="427"/>
    </location>
</feature>
<sequence length="1162" mass="134505">MFSSISGAAVESEGCPIPVGDSVCGETNSLEIMKEFNQLYEERMKDVDMAGGDCLKEKIKLQEEWIRNLIQQNEMLVKAVQELEYEATERVHQLEQKLQKSAQCLCEGEKILNRKDETIQDLTQKLNYYNSFGDVATMAQELQLRKVECDSLKQDMIDMREALTEEVAAKHDEIMALRREVQALEERCVQADKQTAFKEDIIKELRKEIKQLKFTQEEVSKLNSTIDQLRHTLEKTRSAQDEEEKAHERELALLNETINSLEEKVLFLEEKQQKKEPKACRICKVKSKVGFLEHSETQANLTLAGGECEELLKELNETKRTMESELEKRNEEIHTLKKTIQELELALSSCQERGTNLNEAVAFYTNSLRVLEESESETHLQIEQQKVTIANLQKALVGAKKDVEEMRKKNQENVAEKREMLEHLQQIQLDNELINKMVVIRHREFESLQDVNFELEIEHCDSLQDLDTLEVQLSKYKGLNQANEEQMKRLSKQKRCYEEVIAYFKHEMGLMADQLNNLQELLTLSNESAQEETSKVMQAFLEVQSLNDKLSSQLCACEQTAQLEGQMNQLHETKINELQRLLQEKDLDLTKHDQAILNIRKTLNDSLKQNEQLQETIVELNDTVAKLQRSVKDYEQETCAAKNSCSEFQEQIDSYQKKFDKLKRSLEDKTAECLKLEMAYNNEKRALKTAQKQLQEAEKARQDHQKELINSLDEFKIKLECSEQNYEKFLKECEDLRAQLASLTRKEAVKDLEIKRYRKIVGDLKATMMELNTELNKNLAQKALKSSCKNANCRANMESSPDNVCLSCPCEVEFYQNMVDILKQSVKELKRKLIESQQKCTELESDLKLRATQADELKSGRDKAIIELQREVDHLNQELQVKDLQLSDVKKSANEINGSKCVQLACAQEEIASLKSQIANLLNRQYLLKRENDDLHSQNSQFHCTVNCLNEKVRLLKEQIDQHLVIIKSLNMEKDTLIRKNRELLNELRSIQALTASMDKQQRFTSVDKQQLELDFEQLKCTKDDLCSESQNVIKNVRAWVLEQKKINSFVIKREKELIETIRRLSGGGGVKDRIPPCHHMCSSPCSLGSQGAGSMLESPPPSPDLNTVEWYSSTFRADSENDSEDDYCVNTLENLTEQMRRSNKMWMKESRVSRDQIKEKK</sequence>
<feature type="coiled-coil region" evidence="1">
    <location>
        <begin position="568"/>
        <end position="774"/>
    </location>
</feature>
<dbReference type="Gene3D" id="1.10.287.1490">
    <property type="match status" value="1"/>
</dbReference>
<comment type="caution">
    <text evidence="2">The sequence shown here is derived from an EMBL/GenBank/DDBJ whole genome shotgun (WGS) entry which is preliminary data.</text>
</comment>
<feature type="coiled-coil region" evidence="1">
    <location>
        <begin position="967"/>
        <end position="1029"/>
    </location>
</feature>
<dbReference type="Proteomes" id="UP001566132">
    <property type="component" value="Unassembled WGS sequence"/>
</dbReference>
<dbReference type="EMBL" id="JBDJPC010000009">
    <property type="protein sequence ID" value="KAL1491211.1"/>
    <property type="molecule type" value="Genomic_DNA"/>
</dbReference>
<organism evidence="2 3">
    <name type="scientific">Hypothenemus hampei</name>
    <name type="common">Coffee berry borer</name>
    <dbReference type="NCBI Taxonomy" id="57062"/>
    <lineage>
        <taxon>Eukaryota</taxon>
        <taxon>Metazoa</taxon>
        <taxon>Ecdysozoa</taxon>
        <taxon>Arthropoda</taxon>
        <taxon>Hexapoda</taxon>
        <taxon>Insecta</taxon>
        <taxon>Pterygota</taxon>
        <taxon>Neoptera</taxon>
        <taxon>Endopterygota</taxon>
        <taxon>Coleoptera</taxon>
        <taxon>Polyphaga</taxon>
        <taxon>Cucujiformia</taxon>
        <taxon>Curculionidae</taxon>
        <taxon>Scolytinae</taxon>
        <taxon>Hypothenemus</taxon>
    </lineage>
</organism>
<name>A0ABD1E986_HYPHA</name>